<dbReference type="InterPro" id="IPR050354">
    <property type="entry name" value="F-box/kelch-repeat_ARATH"/>
</dbReference>
<dbReference type="InterPro" id="IPR006652">
    <property type="entry name" value="Kelch_1"/>
</dbReference>
<dbReference type="SMART" id="SM00612">
    <property type="entry name" value="Kelch"/>
    <property type="match status" value="2"/>
</dbReference>
<dbReference type="EMBL" id="CAKOAT010166822">
    <property type="protein sequence ID" value="CAH8350539.1"/>
    <property type="molecule type" value="Genomic_DNA"/>
</dbReference>
<evidence type="ECO:0000313" key="3">
    <source>
        <dbReference type="EMBL" id="CAH8350539.1"/>
    </source>
</evidence>
<dbReference type="PANTHER" id="PTHR24414">
    <property type="entry name" value="F-BOX/KELCH-REPEAT PROTEIN SKIP4"/>
    <property type="match status" value="1"/>
</dbReference>
<feature type="domain" description="FKB95-like N-terminal Kelch" evidence="2">
    <location>
        <begin position="125"/>
        <end position="381"/>
    </location>
</feature>
<feature type="domain" description="F-box" evidence="1">
    <location>
        <begin position="47"/>
        <end position="83"/>
    </location>
</feature>
<name>A0ABC8K648_ERUVS</name>
<dbReference type="AlphaFoldDB" id="A0ABC8K648"/>
<keyword evidence="4" id="KW-1185">Reference proteome</keyword>
<evidence type="ECO:0008006" key="5">
    <source>
        <dbReference type="Google" id="ProtNLM"/>
    </source>
</evidence>
<sequence length="398" mass="45146">MSTAADSNAKEPTQEEIHRALSSMWSLFTDIMRRAIHIIHRNQYYSLSSLPHDLVLNCLARVPASYDPTLSCVCKNFQSLVLSGELAQMRRYLLAMKDYPLLCVFNIDSTRRGWKTFHWATFNLKEKKTSPPKSVDIKTTQNMFTCPTVSVGSKIYFVGGSDWDHEFSSGVVIFDSRSGELSKGPSMKVARKGAGVAVVDGKIYVMGGCRIGGCDEDQIEVFDPNTQTWEVGPLGPHGKITYGRGHKWNEFREAVALDGKVYGMSFCEGYHTIYDTKDGTCENLEISYEYTQRIWKACVINSLIYVFYHDIGLMWYDSKEKIWRMVKDLCYDVKWHHMVECNGKLALLKKDSEEKFWCAMIALDKVGVDIHGRVEWSEFVLPGDGGPYASWSCLGLSL</sequence>
<evidence type="ECO:0000259" key="2">
    <source>
        <dbReference type="Pfam" id="PF25210"/>
    </source>
</evidence>
<dbReference type="InterPro" id="IPR036047">
    <property type="entry name" value="F-box-like_dom_sf"/>
</dbReference>
<dbReference type="Pfam" id="PF25210">
    <property type="entry name" value="Kelch_FKB95"/>
    <property type="match status" value="1"/>
</dbReference>
<organism evidence="3 4">
    <name type="scientific">Eruca vesicaria subsp. sativa</name>
    <name type="common">Garden rocket</name>
    <name type="synonym">Eruca sativa</name>
    <dbReference type="NCBI Taxonomy" id="29727"/>
    <lineage>
        <taxon>Eukaryota</taxon>
        <taxon>Viridiplantae</taxon>
        <taxon>Streptophyta</taxon>
        <taxon>Embryophyta</taxon>
        <taxon>Tracheophyta</taxon>
        <taxon>Spermatophyta</taxon>
        <taxon>Magnoliopsida</taxon>
        <taxon>eudicotyledons</taxon>
        <taxon>Gunneridae</taxon>
        <taxon>Pentapetalae</taxon>
        <taxon>rosids</taxon>
        <taxon>malvids</taxon>
        <taxon>Brassicales</taxon>
        <taxon>Brassicaceae</taxon>
        <taxon>Brassiceae</taxon>
        <taxon>Eruca</taxon>
    </lineage>
</organism>
<accession>A0ABC8K648</accession>
<dbReference type="Pfam" id="PF00646">
    <property type="entry name" value="F-box"/>
    <property type="match status" value="1"/>
</dbReference>
<dbReference type="SUPFAM" id="SSF81383">
    <property type="entry name" value="F-box domain"/>
    <property type="match status" value="1"/>
</dbReference>
<dbReference type="InterPro" id="IPR015915">
    <property type="entry name" value="Kelch-typ_b-propeller"/>
</dbReference>
<protein>
    <recommendedName>
        <fullName evidence="5">F-box domain-containing protein</fullName>
    </recommendedName>
</protein>
<dbReference type="PANTHER" id="PTHR24414:SF184">
    <property type="entry name" value="GALACTOSE OXIDASE_KELCH REPEAT SUPERFAMILY PROTEIN"/>
    <property type="match status" value="1"/>
</dbReference>
<evidence type="ECO:0000259" key="1">
    <source>
        <dbReference type="Pfam" id="PF00646"/>
    </source>
</evidence>
<dbReference type="Gene3D" id="2.120.10.80">
    <property type="entry name" value="Kelch-type beta propeller"/>
    <property type="match status" value="1"/>
</dbReference>
<comment type="caution">
    <text evidence="3">The sequence shown here is derived from an EMBL/GenBank/DDBJ whole genome shotgun (WGS) entry which is preliminary data.</text>
</comment>
<dbReference type="SUPFAM" id="SSF117281">
    <property type="entry name" value="Kelch motif"/>
    <property type="match status" value="1"/>
</dbReference>
<reference evidence="3 4" key="1">
    <citation type="submission" date="2022-03" db="EMBL/GenBank/DDBJ databases">
        <authorList>
            <person name="Macdonald S."/>
            <person name="Ahmed S."/>
            <person name="Newling K."/>
        </authorList>
    </citation>
    <scope>NUCLEOTIDE SEQUENCE [LARGE SCALE GENOMIC DNA]</scope>
</reference>
<dbReference type="InterPro" id="IPR057499">
    <property type="entry name" value="Kelch_FKB95"/>
</dbReference>
<evidence type="ECO:0000313" key="4">
    <source>
        <dbReference type="Proteomes" id="UP001642260"/>
    </source>
</evidence>
<dbReference type="Proteomes" id="UP001642260">
    <property type="component" value="Unassembled WGS sequence"/>
</dbReference>
<dbReference type="InterPro" id="IPR001810">
    <property type="entry name" value="F-box_dom"/>
</dbReference>
<dbReference type="CDD" id="cd22152">
    <property type="entry name" value="F-box_AtAFR-like"/>
    <property type="match status" value="1"/>
</dbReference>
<proteinExistence type="predicted"/>
<gene>
    <name evidence="3" type="ORF">ERUC_LOCUS18025</name>
</gene>